<dbReference type="EMBL" id="HG994367">
    <property type="protein sequence ID" value="CAF1703927.1"/>
    <property type="molecule type" value="Genomic_DNA"/>
</dbReference>
<evidence type="ECO:0000313" key="2">
    <source>
        <dbReference type="EMBL" id="CAF1703927.1"/>
    </source>
</evidence>
<sequence length="62" mass="6939">MRGPRQSLDETKRGPSHHHTPPPEHLRAGEDLATEKEPHALPPKTIGGCKLERRNRSCKQPA</sequence>
<gene>
    <name evidence="2" type="ORF">DARMORV10_C03P44230.1</name>
</gene>
<name>A0A816I9I6_BRANA</name>
<dbReference type="AlphaFoldDB" id="A0A816I9I6"/>
<accession>A0A816I9I6</accession>
<evidence type="ECO:0000256" key="1">
    <source>
        <dbReference type="SAM" id="MobiDB-lite"/>
    </source>
</evidence>
<reference evidence="2" key="1">
    <citation type="submission" date="2021-01" db="EMBL/GenBank/DDBJ databases">
        <authorList>
            <consortium name="Genoscope - CEA"/>
            <person name="William W."/>
        </authorList>
    </citation>
    <scope>NUCLEOTIDE SEQUENCE</scope>
</reference>
<feature type="compositionally biased region" description="Basic and acidic residues" evidence="1">
    <location>
        <begin position="21"/>
        <end position="39"/>
    </location>
</feature>
<feature type="region of interest" description="Disordered" evidence="1">
    <location>
        <begin position="1"/>
        <end position="62"/>
    </location>
</feature>
<protein>
    <submittedName>
        <fullName evidence="2">(rape) hypothetical protein</fullName>
    </submittedName>
</protein>
<dbReference type="Proteomes" id="UP001295469">
    <property type="component" value="Chromosome C03"/>
</dbReference>
<organism evidence="2">
    <name type="scientific">Brassica napus</name>
    <name type="common">Rape</name>
    <dbReference type="NCBI Taxonomy" id="3708"/>
    <lineage>
        <taxon>Eukaryota</taxon>
        <taxon>Viridiplantae</taxon>
        <taxon>Streptophyta</taxon>
        <taxon>Embryophyta</taxon>
        <taxon>Tracheophyta</taxon>
        <taxon>Spermatophyta</taxon>
        <taxon>Magnoliopsida</taxon>
        <taxon>eudicotyledons</taxon>
        <taxon>Gunneridae</taxon>
        <taxon>Pentapetalae</taxon>
        <taxon>rosids</taxon>
        <taxon>malvids</taxon>
        <taxon>Brassicales</taxon>
        <taxon>Brassicaceae</taxon>
        <taxon>Brassiceae</taxon>
        <taxon>Brassica</taxon>
    </lineage>
</organism>
<proteinExistence type="predicted"/>